<keyword evidence="3" id="KW-1185">Reference proteome</keyword>
<dbReference type="Pfam" id="PF06527">
    <property type="entry name" value="TniQ"/>
    <property type="match status" value="1"/>
</dbReference>
<accession>A0A6N8FLR7</accession>
<reference evidence="2 3" key="1">
    <citation type="submission" date="2019-11" db="EMBL/GenBank/DDBJ databases">
        <authorList>
            <person name="Li X."/>
        </authorList>
    </citation>
    <scope>NUCLEOTIDE SEQUENCE [LARGE SCALE GENOMIC DNA]</scope>
    <source>
        <strain evidence="2 3">L9</strain>
    </source>
</reference>
<evidence type="ECO:0000313" key="3">
    <source>
        <dbReference type="Proteomes" id="UP000469125"/>
    </source>
</evidence>
<feature type="domain" description="TniQ" evidence="1">
    <location>
        <begin position="7"/>
        <end position="140"/>
    </location>
</feature>
<dbReference type="RefSeq" id="WP_155669287.1">
    <property type="nucleotide sequence ID" value="NZ_WOCA01000010.1"/>
</dbReference>
<dbReference type="Proteomes" id="UP000469125">
    <property type="component" value="Unassembled WGS sequence"/>
</dbReference>
<protein>
    <recommendedName>
        <fullName evidence="1">TniQ domain-containing protein</fullName>
    </recommendedName>
</protein>
<dbReference type="InterPro" id="IPR009492">
    <property type="entry name" value="TniQ"/>
</dbReference>
<sequence>MGNRLTIRPKPFEYESLSTYVLRVAKANCLSITDIASLIYSKYEIQYFYKSKYRLDLYKTFDITKLGEILKKSEKQLLNKTFIPLLTKLSIIYNWENGSSPITRVLIETRNRKYCPDCLSEFGYYNLIWQFNDIDLCNIHLKKLRNTCPYCHKEQRYFSETLVNMKCHDCGGDLTYVSNENTKTKSKEYIISQNRIYDDYKFLLNTMENNIVSSIKGFSLEQSICIKLLYLIQYGQKVKSENIYDDLMIRGKLGSKYTKAILRIINGDIKYVNVSFPYVMKVLHSMNMSVEQLFYAEVSEYYIESIFNFLRRNSHKRVCLTPWCSSYQKSFKLKGLEKKYKIDKGIKYGTPAVCTGCFITYGVNITKNEWEEVGEKVNLLERVIELDNKGYSQNSILRELSISNLLLIRCKGYLLNHNLIEDNKNVITNLRYSEKEIIDGFVCSMSQTTDSSRDIRRRYQLSIAQYFYFLYSDAVQYYLHFNVQKSNQLDNNNAAIRNAILIDLKKLHKK</sequence>
<organism evidence="2 3">
    <name type="scientific">Ornithinibacillus caprae</name>
    <dbReference type="NCBI Taxonomy" id="2678566"/>
    <lineage>
        <taxon>Bacteria</taxon>
        <taxon>Bacillati</taxon>
        <taxon>Bacillota</taxon>
        <taxon>Bacilli</taxon>
        <taxon>Bacillales</taxon>
        <taxon>Bacillaceae</taxon>
        <taxon>Ornithinibacillus</taxon>
    </lineage>
</organism>
<evidence type="ECO:0000313" key="2">
    <source>
        <dbReference type="EMBL" id="MUK89314.1"/>
    </source>
</evidence>
<dbReference type="AlphaFoldDB" id="A0A6N8FLR7"/>
<name>A0A6N8FLR7_9BACI</name>
<dbReference type="EMBL" id="WOCA01000010">
    <property type="protein sequence ID" value="MUK89314.1"/>
    <property type="molecule type" value="Genomic_DNA"/>
</dbReference>
<gene>
    <name evidence="2" type="ORF">GMD78_13125</name>
</gene>
<comment type="caution">
    <text evidence="2">The sequence shown here is derived from an EMBL/GenBank/DDBJ whole genome shotgun (WGS) entry which is preliminary data.</text>
</comment>
<evidence type="ECO:0000259" key="1">
    <source>
        <dbReference type="Pfam" id="PF06527"/>
    </source>
</evidence>
<proteinExistence type="predicted"/>